<comment type="caution">
    <text evidence="5">The sequence shown here is derived from an EMBL/GenBank/DDBJ whole genome shotgun (WGS) entry which is preliminary data.</text>
</comment>
<evidence type="ECO:0000256" key="3">
    <source>
        <dbReference type="ARBA" id="ARBA00023237"/>
    </source>
</evidence>
<evidence type="ECO:0000313" key="6">
    <source>
        <dbReference type="Proteomes" id="UP001143543"/>
    </source>
</evidence>
<gene>
    <name evidence="5" type="primary">bamD</name>
    <name evidence="5" type="ORF">Y10_21140</name>
</gene>
<dbReference type="Gene3D" id="1.25.40.10">
    <property type="entry name" value="Tetratricopeptide repeat domain"/>
    <property type="match status" value="1"/>
</dbReference>
<accession>A0ABQ5MJZ8</accession>
<dbReference type="Pfam" id="PF13525">
    <property type="entry name" value="YfiO"/>
    <property type="match status" value="1"/>
</dbReference>
<dbReference type="SUPFAM" id="SSF48452">
    <property type="entry name" value="TPR-like"/>
    <property type="match status" value="1"/>
</dbReference>
<organism evidence="5 6">
    <name type="scientific">Neptunitalea lumnitzerae</name>
    <dbReference type="NCBI Taxonomy" id="2965509"/>
    <lineage>
        <taxon>Bacteria</taxon>
        <taxon>Pseudomonadati</taxon>
        <taxon>Bacteroidota</taxon>
        <taxon>Flavobacteriia</taxon>
        <taxon>Flavobacteriales</taxon>
        <taxon>Flavobacteriaceae</taxon>
        <taxon>Neptunitalea</taxon>
    </lineage>
</organism>
<dbReference type="RefSeq" id="WP_281765372.1">
    <property type="nucleotide sequence ID" value="NZ_BRVO01000002.1"/>
</dbReference>
<dbReference type="EMBL" id="BRVO01000002">
    <property type="protein sequence ID" value="GLB49746.1"/>
    <property type="molecule type" value="Genomic_DNA"/>
</dbReference>
<dbReference type="Proteomes" id="UP001143543">
    <property type="component" value="Unassembled WGS sequence"/>
</dbReference>
<keyword evidence="2" id="KW-0472">Membrane</keyword>
<dbReference type="InterPro" id="IPR039565">
    <property type="entry name" value="BamD-like"/>
</dbReference>
<evidence type="ECO:0000256" key="1">
    <source>
        <dbReference type="ARBA" id="ARBA00022729"/>
    </source>
</evidence>
<sequence length="267" mass="31287">MFKKIEFLGFIAVLVIFTSSCSDYQKALKSEDVKIKYDMAESLYNEGKYTKANRLFEQIMPKYAGKPQGERVVYMYADAAYKDEDYYLAAYQFERFATSYPRSQKAQEAAFYSAKSSYMLSPKYSIDQTDTYEALDKLQNFINNYPDSEWLPEANEMVQELTLKIERKELEIAKNYSKTFHYKASIKSIDNFLVDYPGSELKEEALYVRLNASYELAINSYEYLVKDRLLQAQEAYQELIEDYPNTQFSEEATEINESIEKELSKRS</sequence>
<evidence type="ECO:0000313" key="5">
    <source>
        <dbReference type="EMBL" id="GLB49746.1"/>
    </source>
</evidence>
<proteinExistence type="predicted"/>
<dbReference type="InterPro" id="IPR019734">
    <property type="entry name" value="TPR_rpt"/>
</dbReference>
<keyword evidence="1" id="KW-0732">Signal</keyword>
<evidence type="ECO:0000256" key="2">
    <source>
        <dbReference type="ARBA" id="ARBA00023136"/>
    </source>
</evidence>
<name>A0ABQ5MJZ8_9FLAO</name>
<keyword evidence="3" id="KW-0998">Cell outer membrane</keyword>
<feature type="domain" description="Outer membrane lipoprotein BamD-like" evidence="4">
    <location>
        <begin position="36"/>
        <end position="220"/>
    </location>
</feature>
<evidence type="ECO:0000259" key="4">
    <source>
        <dbReference type="Pfam" id="PF13525"/>
    </source>
</evidence>
<dbReference type="NCBIfam" id="TIGR03302">
    <property type="entry name" value="OM_YfiO"/>
    <property type="match status" value="1"/>
</dbReference>
<dbReference type="PROSITE" id="PS51257">
    <property type="entry name" value="PROKAR_LIPOPROTEIN"/>
    <property type="match status" value="1"/>
</dbReference>
<keyword evidence="6" id="KW-1185">Reference proteome</keyword>
<dbReference type="InterPro" id="IPR017689">
    <property type="entry name" value="BamD"/>
</dbReference>
<protein>
    <submittedName>
        <fullName evidence="5">Outer membrane protein assembly factor BamD</fullName>
    </submittedName>
</protein>
<reference evidence="5" key="1">
    <citation type="submission" date="2022-07" db="EMBL/GenBank/DDBJ databases">
        <title>Taxonomy of Novel Oxalotrophic and Methylotrophic Bacteria.</title>
        <authorList>
            <person name="Sahin N."/>
            <person name="Tani A."/>
        </authorList>
    </citation>
    <scope>NUCLEOTIDE SEQUENCE</scope>
    <source>
        <strain evidence="5">Y10</strain>
    </source>
</reference>
<dbReference type="Pfam" id="PF13174">
    <property type="entry name" value="TPR_6"/>
    <property type="match status" value="1"/>
</dbReference>
<dbReference type="InterPro" id="IPR011990">
    <property type="entry name" value="TPR-like_helical_dom_sf"/>
</dbReference>